<comment type="caution">
    <text evidence="1">The sequence shown here is derived from an EMBL/GenBank/DDBJ whole genome shotgun (WGS) entry which is preliminary data.</text>
</comment>
<reference evidence="1 2" key="1">
    <citation type="submission" date="2024-09" db="EMBL/GenBank/DDBJ databases">
        <authorList>
            <person name="Sun Q."/>
            <person name="Mori K."/>
        </authorList>
    </citation>
    <scope>NUCLEOTIDE SEQUENCE [LARGE SCALE GENOMIC DNA]</scope>
    <source>
        <strain evidence="1 2">CCM 7609</strain>
    </source>
</reference>
<evidence type="ECO:0000313" key="1">
    <source>
        <dbReference type="EMBL" id="MFB9074565.1"/>
    </source>
</evidence>
<keyword evidence="2" id="KW-1185">Reference proteome</keyword>
<gene>
    <name evidence="1" type="ORF">ACFFX0_26595</name>
</gene>
<sequence length="129" mass="12912">MTDSVLVLPSSSTAETSIVCSPAGRSTDEVSYGSSISSPFRVTADEAIPAPASVMSVSTVIGPRAGSPACTPDTEISGPVLSTCTVRDTDSPPSPREALTVCSPSVAAVVSHWCAEPVKASSGRSNAAS</sequence>
<organism evidence="1 2">
    <name type="scientific">Citricoccus parietis</name>
    <dbReference type="NCBI Taxonomy" id="592307"/>
    <lineage>
        <taxon>Bacteria</taxon>
        <taxon>Bacillati</taxon>
        <taxon>Actinomycetota</taxon>
        <taxon>Actinomycetes</taxon>
        <taxon>Micrococcales</taxon>
        <taxon>Micrococcaceae</taxon>
        <taxon>Citricoccus</taxon>
    </lineage>
</organism>
<name>A0ABV5G6K9_9MICC</name>
<evidence type="ECO:0000313" key="2">
    <source>
        <dbReference type="Proteomes" id="UP001589575"/>
    </source>
</evidence>
<dbReference type="Proteomes" id="UP001589575">
    <property type="component" value="Unassembled WGS sequence"/>
</dbReference>
<accession>A0ABV5G6K9</accession>
<protein>
    <submittedName>
        <fullName evidence="1">Uncharacterized protein</fullName>
    </submittedName>
</protein>
<dbReference type="EMBL" id="JBHMFI010000002">
    <property type="protein sequence ID" value="MFB9074565.1"/>
    <property type="molecule type" value="Genomic_DNA"/>
</dbReference>
<proteinExistence type="predicted"/>